<dbReference type="PANTHER" id="PTHR42928">
    <property type="entry name" value="TRICARBOXYLATE-BINDING PROTEIN"/>
    <property type="match status" value="1"/>
</dbReference>
<evidence type="ECO:0000256" key="1">
    <source>
        <dbReference type="ARBA" id="ARBA00006987"/>
    </source>
</evidence>
<gene>
    <name evidence="3" type="ORF">KNV97_16510</name>
</gene>
<protein>
    <submittedName>
        <fullName evidence="3">Tripartite tricarboxylate transporter substrate binding protein</fullName>
    </submittedName>
</protein>
<dbReference type="EMBL" id="CP076643">
    <property type="protein sequence ID" value="QXO17037.1"/>
    <property type="molecule type" value="Genomic_DNA"/>
</dbReference>
<dbReference type="Pfam" id="PF03401">
    <property type="entry name" value="TctC"/>
    <property type="match status" value="1"/>
</dbReference>
<reference evidence="3" key="1">
    <citation type="submission" date="2021-06" db="EMBL/GenBank/DDBJ databases">
        <title>Vibrio nov. sp., novel gut bacterium isolated from Yellow Sea oyster.</title>
        <authorList>
            <person name="Muhammad N."/>
            <person name="Nguyen T.H."/>
            <person name="Lee Y.-J."/>
            <person name="Ko J."/>
            <person name="Kim S.-G."/>
        </authorList>
    </citation>
    <scope>NUCLEOTIDE SEQUENCE</scope>
    <source>
        <strain evidence="3">OG9-811</strain>
    </source>
</reference>
<dbReference type="InterPro" id="IPR005064">
    <property type="entry name" value="BUG"/>
</dbReference>
<dbReference type="AlphaFoldDB" id="A0A975U9P3"/>
<dbReference type="PIRSF" id="PIRSF017082">
    <property type="entry name" value="YflP"/>
    <property type="match status" value="1"/>
</dbReference>
<evidence type="ECO:0000256" key="2">
    <source>
        <dbReference type="SAM" id="SignalP"/>
    </source>
</evidence>
<keyword evidence="4" id="KW-1185">Reference proteome</keyword>
<organism evidence="3 4">
    <name type="scientific">Vibrio ostreae</name>
    <dbReference type="NCBI Taxonomy" id="2841925"/>
    <lineage>
        <taxon>Bacteria</taxon>
        <taxon>Pseudomonadati</taxon>
        <taxon>Pseudomonadota</taxon>
        <taxon>Gammaproteobacteria</taxon>
        <taxon>Vibrionales</taxon>
        <taxon>Vibrionaceae</taxon>
        <taxon>Vibrio</taxon>
    </lineage>
</organism>
<keyword evidence="2" id="KW-0732">Signal</keyword>
<dbReference type="RefSeq" id="WP_218562375.1">
    <property type="nucleotide sequence ID" value="NZ_CP076643.1"/>
</dbReference>
<dbReference type="PANTHER" id="PTHR42928:SF3">
    <property type="entry name" value="UPF0065 PROTEIN YFLP"/>
    <property type="match status" value="1"/>
</dbReference>
<evidence type="ECO:0000313" key="4">
    <source>
        <dbReference type="Proteomes" id="UP000694232"/>
    </source>
</evidence>
<evidence type="ECO:0000313" key="3">
    <source>
        <dbReference type="EMBL" id="QXO17037.1"/>
    </source>
</evidence>
<comment type="similarity">
    <text evidence="1">Belongs to the UPF0065 (bug) family.</text>
</comment>
<dbReference type="KEGG" id="vos:KNV97_16510"/>
<proteinExistence type="inferred from homology"/>
<feature type="chain" id="PRO_5037539268" evidence="2">
    <location>
        <begin position="33"/>
        <end position="299"/>
    </location>
</feature>
<feature type="signal peptide" evidence="2">
    <location>
        <begin position="1"/>
        <end position="32"/>
    </location>
</feature>
<dbReference type="CDD" id="cd07012">
    <property type="entry name" value="PBP2_Bug_TTT"/>
    <property type="match status" value="1"/>
</dbReference>
<sequence length="299" mass="32139">MMVQKIFKNTGKLLRIATIALSATVATSLVHAEGDWPTGPVKMIMHTKAGGSADVFIRTLAKSLEPEIGQEIIVINSPGGGGASQIGRIRPAEPDGLTLGVNTLTHFTSMLTNLKGTFSIDDFSWIASTQEDAIIFFVRENSDIHDMNTIKSKALKNKENINIDSLRPIGSMQNMGMSMLKNAADVKFKWVGFNATPDIIAALLGGHLDVGISNLGALKSFFDADRIKGLGVLGEKRLSGLPDVATLTQQGYDADNSWLPVRGIFGPANMPMETQPKSLMHFTKPCNLTAIKHTPAPLA</sequence>
<dbReference type="Proteomes" id="UP000694232">
    <property type="component" value="Chromosome 1"/>
</dbReference>
<name>A0A975U9P3_9VIBR</name>
<accession>A0A975U9P3</accession>